<dbReference type="EMBL" id="CADCTD010000165">
    <property type="protein sequence ID" value="CAA9279129.1"/>
    <property type="molecule type" value="Genomic_DNA"/>
</dbReference>
<dbReference type="AlphaFoldDB" id="A0A6J4JJ97"/>
<proteinExistence type="predicted"/>
<feature type="chain" id="PRO_5027109591" evidence="1">
    <location>
        <begin position="21"/>
        <end position="110"/>
    </location>
</feature>
<organism evidence="2">
    <name type="scientific">uncultured Craurococcus sp</name>
    <dbReference type="NCBI Taxonomy" id="1135998"/>
    <lineage>
        <taxon>Bacteria</taxon>
        <taxon>Pseudomonadati</taxon>
        <taxon>Pseudomonadota</taxon>
        <taxon>Alphaproteobacteria</taxon>
        <taxon>Acetobacterales</taxon>
        <taxon>Acetobacteraceae</taxon>
        <taxon>Craurococcus</taxon>
        <taxon>environmental samples</taxon>
    </lineage>
</organism>
<gene>
    <name evidence="2" type="ORF">AVDCRST_MAG27-3881</name>
</gene>
<evidence type="ECO:0000313" key="2">
    <source>
        <dbReference type="EMBL" id="CAA9279129.1"/>
    </source>
</evidence>
<sequence>MIIRPFLPLLLIVLAWPAAAQQRAVVVPADATIAVPARGAAPVTSPGMPRRARRVVSERVLQAPRPAETGTATSLLVSVPLGIAAGVLAATLGGGGSGGGGGVSAPARTR</sequence>
<feature type="signal peptide" evidence="1">
    <location>
        <begin position="1"/>
        <end position="20"/>
    </location>
</feature>
<accession>A0A6J4JJ97</accession>
<name>A0A6J4JJ97_9PROT</name>
<keyword evidence="1" id="KW-0732">Signal</keyword>
<evidence type="ECO:0000256" key="1">
    <source>
        <dbReference type="SAM" id="SignalP"/>
    </source>
</evidence>
<reference evidence="2" key="1">
    <citation type="submission" date="2020-02" db="EMBL/GenBank/DDBJ databases">
        <authorList>
            <person name="Meier V. D."/>
        </authorList>
    </citation>
    <scope>NUCLEOTIDE SEQUENCE</scope>
    <source>
        <strain evidence="2">AVDCRST_MAG27</strain>
    </source>
</reference>
<protein>
    <submittedName>
        <fullName evidence="2">Uncharacterized protein</fullName>
    </submittedName>
</protein>